<name>A0A2N7VWY8_9BURK</name>
<evidence type="ECO:0000313" key="3">
    <source>
        <dbReference type="Proteomes" id="UP000235616"/>
    </source>
</evidence>
<dbReference type="Proteomes" id="UP000235616">
    <property type="component" value="Unassembled WGS sequence"/>
</dbReference>
<evidence type="ECO:0000256" key="1">
    <source>
        <dbReference type="SAM" id="MobiDB-lite"/>
    </source>
</evidence>
<dbReference type="AlphaFoldDB" id="A0A2N7VWY8"/>
<evidence type="ECO:0000313" key="2">
    <source>
        <dbReference type="EMBL" id="PMS21658.1"/>
    </source>
</evidence>
<reference evidence="2 3" key="1">
    <citation type="submission" date="2018-01" db="EMBL/GenBank/DDBJ databases">
        <title>Whole genome analyses suggest that Burkholderia sensu lato contains two further novel genera in the rhizoxinica-symbiotica group Mycetohabitans gen. nov., and Trinickia gen. nov.: implications for the evolution of diazotrophy and nodulation in the Burkholderiaceae.</title>
        <authorList>
            <person name="Estrada-de los Santos P."/>
            <person name="Palmer M."/>
            <person name="Chavez-Ramirez B."/>
            <person name="Beukes C."/>
            <person name="Steenkamp E.T."/>
            <person name="Hirsch A.M."/>
            <person name="Manyaka P."/>
            <person name="Maluk M."/>
            <person name="Lafos M."/>
            <person name="Crook M."/>
            <person name="Gross E."/>
            <person name="Simon M.F."/>
            <person name="Bueno dos Reis Junior F."/>
            <person name="Poole P.S."/>
            <person name="Venter S.N."/>
            <person name="James E.K."/>
        </authorList>
    </citation>
    <scope>NUCLEOTIDE SEQUENCE [LARGE SCALE GENOMIC DNA]</scope>
    <source>
        <strain evidence="2 3">GIMN1.004</strain>
    </source>
</reference>
<sequence>MCVVASTVGVQAAEATSSSPPTVTARRHVKPPARPTVVTEIQPGIPDETRNTTEQGKGRARGFDTRRHRLPSGDYIRN</sequence>
<dbReference type="EMBL" id="PNYA01000005">
    <property type="protein sequence ID" value="PMS21658.1"/>
    <property type="molecule type" value="Genomic_DNA"/>
</dbReference>
<keyword evidence="3" id="KW-1185">Reference proteome</keyword>
<proteinExistence type="predicted"/>
<feature type="region of interest" description="Disordered" evidence="1">
    <location>
        <begin position="6"/>
        <end position="78"/>
    </location>
</feature>
<gene>
    <name evidence="2" type="ORF">C0Z18_07345</name>
</gene>
<comment type="caution">
    <text evidence="2">The sequence shown here is derived from an EMBL/GenBank/DDBJ whole genome shotgun (WGS) entry which is preliminary data.</text>
</comment>
<protein>
    <submittedName>
        <fullName evidence="2">Uncharacterized protein</fullName>
    </submittedName>
</protein>
<accession>A0A2N7VWY8</accession>
<organism evidence="2 3">
    <name type="scientific">Trinickia dabaoshanensis</name>
    <dbReference type="NCBI Taxonomy" id="564714"/>
    <lineage>
        <taxon>Bacteria</taxon>
        <taxon>Pseudomonadati</taxon>
        <taxon>Pseudomonadota</taxon>
        <taxon>Betaproteobacteria</taxon>
        <taxon>Burkholderiales</taxon>
        <taxon>Burkholderiaceae</taxon>
        <taxon>Trinickia</taxon>
    </lineage>
</organism>